<dbReference type="AlphaFoldDB" id="A0A839IT67"/>
<dbReference type="PANTHER" id="PTHR43162:SF1">
    <property type="entry name" value="PRESTALK A DIFFERENTIATION PROTEIN A"/>
    <property type="match status" value="1"/>
</dbReference>
<gene>
    <name evidence="2" type="ORF">H4O21_16180</name>
</gene>
<name>A0A839IT67_9GAMM</name>
<dbReference type="InterPro" id="IPR051604">
    <property type="entry name" value="Ergot_Alk_Oxidoreductase"/>
</dbReference>
<dbReference type="PANTHER" id="PTHR43162">
    <property type="match status" value="1"/>
</dbReference>
<comment type="caution">
    <text evidence="2">The sequence shown here is derived from an EMBL/GenBank/DDBJ whole genome shotgun (WGS) entry which is preliminary data.</text>
</comment>
<feature type="domain" description="NmrA-like" evidence="1">
    <location>
        <begin position="108"/>
        <end position="234"/>
    </location>
</feature>
<dbReference type="Gene3D" id="3.40.50.720">
    <property type="entry name" value="NAD(P)-binding Rossmann-like Domain"/>
    <property type="match status" value="1"/>
</dbReference>
<keyword evidence="3" id="KW-1185">Reference proteome</keyword>
<protein>
    <submittedName>
        <fullName evidence="2">NmrA family transcriptional regulator</fullName>
    </submittedName>
</protein>
<dbReference type="Proteomes" id="UP000565262">
    <property type="component" value="Unassembled WGS sequence"/>
</dbReference>
<dbReference type="SUPFAM" id="SSF51735">
    <property type="entry name" value="NAD(P)-binding Rossmann-fold domains"/>
    <property type="match status" value="1"/>
</dbReference>
<dbReference type="EMBL" id="JACJFM010000024">
    <property type="protein sequence ID" value="MBB1488141.1"/>
    <property type="molecule type" value="Genomic_DNA"/>
</dbReference>
<dbReference type="Pfam" id="PF05368">
    <property type="entry name" value="NmrA"/>
    <property type="match status" value="1"/>
</dbReference>
<evidence type="ECO:0000313" key="2">
    <source>
        <dbReference type="EMBL" id="MBB1488141.1"/>
    </source>
</evidence>
<evidence type="ECO:0000313" key="3">
    <source>
        <dbReference type="Proteomes" id="UP000565262"/>
    </source>
</evidence>
<proteinExistence type="predicted"/>
<reference evidence="2 3" key="1">
    <citation type="submission" date="2020-08" db="EMBL/GenBank/DDBJ databases">
        <title>Oceanospirillum sp. nov. isolated from marine sediment.</title>
        <authorList>
            <person name="Ji X."/>
        </authorList>
    </citation>
    <scope>NUCLEOTIDE SEQUENCE [LARGE SCALE GENOMIC DNA]</scope>
    <source>
        <strain evidence="2 3">D5</strain>
    </source>
</reference>
<dbReference type="InterPro" id="IPR036291">
    <property type="entry name" value="NAD(P)-bd_dom_sf"/>
</dbReference>
<evidence type="ECO:0000259" key="1">
    <source>
        <dbReference type="Pfam" id="PF05368"/>
    </source>
</evidence>
<accession>A0A839IT67</accession>
<dbReference type="Gene3D" id="3.90.25.10">
    <property type="entry name" value="UDP-galactose 4-epimerase, domain 1"/>
    <property type="match status" value="1"/>
</dbReference>
<organism evidence="2 3">
    <name type="scientific">Oceanospirillum sediminis</name>
    <dbReference type="NCBI Taxonomy" id="2760088"/>
    <lineage>
        <taxon>Bacteria</taxon>
        <taxon>Pseudomonadati</taxon>
        <taxon>Pseudomonadota</taxon>
        <taxon>Gammaproteobacteria</taxon>
        <taxon>Oceanospirillales</taxon>
        <taxon>Oceanospirillaceae</taxon>
        <taxon>Oceanospirillum</taxon>
    </lineage>
</organism>
<dbReference type="RefSeq" id="WP_182809916.1">
    <property type="nucleotide sequence ID" value="NZ_JACJFM010000024.1"/>
</dbReference>
<sequence length="283" mass="31535">MQQKPILIVGHKGKTGSRVYRLLEKQGIPVRGVSRSGQPAFDWNDPSGWREAMAGCCAAYVTFQPDLAIPAAEGAIRQFTELAREMGIEHLVLLSGRGEDGAQKAENIVINSGLEWNIVRASWFAQNFSESFMLDGILQGELVLPAGDIPEPFIDIDDIAEVVVASLTRDELKNRLFEVSGPRAMTFEQCAREISDAVGYPVNFVSVPIEAFIQALSKQNMPEEMLWLMKELFTEVLDGRNSHVVNGVEEALGRPATDFSTYIMKVVAQGEWRHEQVEYTEKF</sequence>
<dbReference type="InterPro" id="IPR008030">
    <property type="entry name" value="NmrA-like"/>
</dbReference>